<reference evidence="4 5" key="1">
    <citation type="journal article" date="2024" name="Nat. Commun.">
        <title>Phylogenomics reveals the evolutionary origins of lichenization in chlorophyte algae.</title>
        <authorList>
            <person name="Puginier C."/>
            <person name="Libourel C."/>
            <person name="Otte J."/>
            <person name="Skaloud P."/>
            <person name="Haon M."/>
            <person name="Grisel S."/>
            <person name="Petersen M."/>
            <person name="Berrin J.G."/>
            <person name="Delaux P.M."/>
            <person name="Dal Grande F."/>
            <person name="Keller J."/>
        </authorList>
    </citation>
    <scope>NUCLEOTIDE SEQUENCE [LARGE SCALE GENOMIC DNA]</scope>
    <source>
        <strain evidence="4 5">SAG 2043</strain>
    </source>
</reference>
<accession>A0AAW1P4T9</accession>
<dbReference type="PROSITE" id="PS50005">
    <property type="entry name" value="TPR"/>
    <property type="match status" value="1"/>
</dbReference>
<gene>
    <name evidence="4" type="ORF">WJX72_011120</name>
</gene>
<dbReference type="InterPro" id="IPR011990">
    <property type="entry name" value="TPR-like_helical_dom_sf"/>
</dbReference>
<dbReference type="PANTHER" id="PTHR16193">
    <property type="entry name" value="TETRATRICOPEPTIDE REPEAT PROTEIN 27"/>
    <property type="match status" value="1"/>
</dbReference>
<keyword evidence="2 3" id="KW-0802">TPR repeat</keyword>
<organism evidence="4 5">
    <name type="scientific">[Myrmecia] bisecta</name>
    <dbReference type="NCBI Taxonomy" id="41462"/>
    <lineage>
        <taxon>Eukaryota</taxon>
        <taxon>Viridiplantae</taxon>
        <taxon>Chlorophyta</taxon>
        <taxon>core chlorophytes</taxon>
        <taxon>Trebouxiophyceae</taxon>
        <taxon>Trebouxiales</taxon>
        <taxon>Trebouxiaceae</taxon>
        <taxon>Myrmecia</taxon>
    </lineage>
</organism>
<protein>
    <submittedName>
        <fullName evidence="4">Uncharacterized protein</fullName>
    </submittedName>
</protein>
<sequence>MASSLDVPERLLRGSVVVRQLNVSVQAEAAGAVEQLLAVFLQEPGNQLVAQYLLAAVASMHIFLQANLTGPRLAVTDSPAQLIQDGGELVGRCRLPQYLLLALTILRAGPGMADASTDAGDGLAELVPSWRWWLVRALTLQQRLLADRAASIRAALQQHVPKVLAHYASSASAGPEDASLAAAAHLEAALAEHLYGHTATAQAHLEAAGQAAGVQIQVTGEMGLRTQYQQDPKAQALLLAWTVQVQKGTSNDELQAWQMAPYIEAVLRQPRSAHLLRASARLHRARHERTRTRTKERALMQIQQIADCMAVEQPPNWRRMRLAYGVWFPLYTELQKELGEQLLANGLVGGAMEVFEKLELWDSLILCYRLLDKKVQAQELVQQRLQVTPDDSRLWCALGDLTLDDAAYETAWERSGHHSTRAQRSLARSAHRRKEYAKSAKHWEKALAINPLFPDGWFALGYCALKTGDYARAVQAYTRCAQEEPDNGEAWNNIAAIHLQQQRHREAFTALMEAVKYKRDSWQTWSNYAQAAAQTGMWQQAARGVQQALATSDGQHVQVDTLKVLVEQVGANRRDAESYGKADATLPHAATQLERGVQDCLKQAVNSSAVSPALWGMYAAFYRATGFPTSAREASLKQVRALQSSGWQSEESKFAAFAEASQALCTTNC</sequence>
<comment type="caution">
    <text evidence="4">The sequence shown here is derived from an EMBL/GenBank/DDBJ whole genome shotgun (WGS) entry which is preliminary data.</text>
</comment>
<evidence type="ECO:0000313" key="4">
    <source>
        <dbReference type="EMBL" id="KAK9803992.1"/>
    </source>
</evidence>
<dbReference type="Gene3D" id="1.25.40.10">
    <property type="entry name" value="Tetratricopeptide repeat domain"/>
    <property type="match status" value="1"/>
</dbReference>
<evidence type="ECO:0000313" key="5">
    <source>
        <dbReference type="Proteomes" id="UP001489004"/>
    </source>
</evidence>
<dbReference type="InterPro" id="IPR044244">
    <property type="entry name" value="TTC27/Emw1"/>
</dbReference>
<proteinExistence type="predicted"/>
<keyword evidence="5" id="KW-1185">Reference proteome</keyword>
<dbReference type="SMART" id="SM00028">
    <property type="entry name" value="TPR"/>
    <property type="match status" value="5"/>
</dbReference>
<name>A0AAW1P4T9_9CHLO</name>
<evidence type="ECO:0000256" key="3">
    <source>
        <dbReference type="PROSITE-ProRule" id="PRU00339"/>
    </source>
</evidence>
<dbReference type="SUPFAM" id="SSF48452">
    <property type="entry name" value="TPR-like"/>
    <property type="match status" value="2"/>
</dbReference>
<dbReference type="Pfam" id="PF14559">
    <property type="entry name" value="TPR_19"/>
    <property type="match status" value="1"/>
</dbReference>
<evidence type="ECO:0000256" key="2">
    <source>
        <dbReference type="ARBA" id="ARBA00022803"/>
    </source>
</evidence>
<keyword evidence="1" id="KW-0677">Repeat</keyword>
<feature type="repeat" description="TPR" evidence="3">
    <location>
        <begin position="454"/>
        <end position="487"/>
    </location>
</feature>
<dbReference type="InterPro" id="IPR019734">
    <property type="entry name" value="TPR_rpt"/>
</dbReference>
<dbReference type="AlphaFoldDB" id="A0AAW1P4T9"/>
<dbReference type="Proteomes" id="UP001489004">
    <property type="component" value="Unassembled WGS sequence"/>
</dbReference>
<dbReference type="PANTHER" id="PTHR16193:SF0">
    <property type="entry name" value="TETRATRICOPEPTIDE REPEAT PROTEIN 27"/>
    <property type="match status" value="1"/>
</dbReference>
<evidence type="ECO:0000256" key="1">
    <source>
        <dbReference type="ARBA" id="ARBA00022737"/>
    </source>
</evidence>
<dbReference type="EMBL" id="JALJOR010000019">
    <property type="protein sequence ID" value="KAK9803992.1"/>
    <property type="molecule type" value="Genomic_DNA"/>
</dbReference>